<dbReference type="InterPro" id="IPR036188">
    <property type="entry name" value="FAD/NAD-bd_sf"/>
</dbReference>
<dbReference type="EMBL" id="RBZU01000006">
    <property type="protein sequence ID" value="RKP53534.1"/>
    <property type="molecule type" value="Genomic_DNA"/>
</dbReference>
<name>A0A494XUK9_9BURK</name>
<keyword evidence="4" id="KW-0560">Oxidoreductase</keyword>
<sequence>MTNGDIVIVGGGHAGAQCAAALRQYGYTGAMAILTDERDAPYERPPLSKDFLNGVKTFDQMLLQPLAFWADKQIDVHYGQRVESVDAARHEITCANGECHGYRKLIWATGGRARRLHCEGSTLEGLHVVRTRADVDGIRAELGNVEHVVVIGGGFIGLEAAASLRKLGKRVTIVEALDRVLARVTGQALSSFIEDAHRAQGTQIVLSAKVASLAGERGRVREVVLHDGARLRADLVIVGVGIEPAIEPLRAAGAHAENGLVVDASCRTTLDDIYAIGDCARQSHAFAGGAAIRLESVQNAVEQAALVASHITGRAPAKPSVPWFWSTQHDLRIQMAGLSAGHDDFVIRGSREAKAFSIAYLKDGVFVALDAVNATKDFVQAKAIIAKGIRPERAALADPGVPLNSFV</sequence>
<dbReference type="AlphaFoldDB" id="A0A494XUK9"/>
<keyword evidence="8" id="KW-1185">Reference proteome</keyword>
<feature type="domain" description="FAD/NAD(P)-binding" evidence="5">
    <location>
        <begin position="5"/>
        <end position="304"/>
    </location>
</feature>
<reference evidence="7 8" key="1">
    <citation type="submission" date="2018-10" db="EMBL/GenBank/DDBJ databases">
        <title>Robbsia sp. DHC34, isolated from soil.</title>
        <authorList>
            <person name="Gao Z.-H."/>
            <person name="Qiu L.-H."/>
        </authorList>
    </citation>
    <scope>NUCLEOTIDE SEQUENCE [LARGE SCALE GENOMIC DNA]</scope>
    <source>
        <strain evidence="7 8">DHC34</strain>
    </source>
</reference>
<evidence type="ECO:0000256" key="1">
    <source>
        <dbReference type="ARBA" id="ARBA00001974"/>
    </source>
</evidence>
<dbReference type="Pfam" id="PF14759">
    <property type="entry name" value="Reductase_C"/>
    <property type="match status" value="1"/>
</dbReference>
<comment type="cofactor">
    <cofactor evidence="1">
        <name>FAD</name>
        <dbReference type="ChEBI" id="CHEBI:57692"/>
    </cofactor>
</comment>
<organism evidence="7 8">
    <name type="scientific">Pararobbsia silviterrae</name>
    <dbReference type="NCBI Taxonomy" id="1792498"/>
    <lineage>
        <taxon>Bacteria</taxon>
        <taxon>Pseudomonadati</taxon>
        <taxon>Pseudomonadota</taxon>
        <taxon>Betaproteobacteria</taxon>
        <taxon>Burkholderiales</taxon>
        <taxon>Burkholderiaceae</taxon>
        <taxon>Pararobbsia</taxon>
    </lineage>
</organism>
<dbReference type="SUPFAM" id="SSF51905">
    <property type="entry name" value="FAD/NAD(P)-binding domain"/>
    <property type="match status" value="2"/>
</dbReference>
<dbReference type="PANTHER" id="PTHR43557">
    <property type="entry name" value="APOPTOSIS-INDUCING FACTOR 1"/>
    <property type="match status" value="1"/>
</dbReference>
<evidence type="ECO:0000313" key="7">
    <source>
        <dbReference type="EMBL" id="RKP53534.1"/>
    </source>
</evidence>
<dbReference type="SUPFAM" id="SSF55424">
    <property type="entry name" value="FAD/NAD-linked reductases, dimerisation (C-terminal) domain"/>
    <property type="match status" value="1"/>
</dbReference>
<evidence type="ECO:0000259" key="6">
    <source>
        <dbReference type="Pfam" id="PF14759"/>
    </source>
</evidence>
<dbReference type="Gene3D" id="3.30.390.30">
    <property type="match status" value="1"/>
</dbReference>
<keyword evidence="3" id="KW-0274">FAD</keyword>
<dbReference type="InterPro" id="IPR023753">
    <property type="entry name" value="FAD/NAD-binding_dom"/>
</dbReference>
<dbReference type="OrthoDB" id="9769238at2"/>
<dbReference type="PRINTS" id="PR00368">
    <property type="entry name" value="FADPNR"/>
</dbReference>
<dbReference type="Gene3D" id="3.50.50.60">
    <property type="entry name" value="FAD/NAD(P)-binding domain"/>
    <property type="match status" value="2"/>
</dbReference>
<keyword evidence="2" id="KW-0285">Flavoprotein</keyword>
<dbReference type="InterPro" id="IPR028202">
    <property type="entry name" value="Reductase_C"/>
</dbReference>
<dbReference type="InterPro" id="IPR050446">
    <property type="entry name" value="FAD-oxidoreductase/Apoptosis"/>
</dbReference>
<comment type="caution">
    <text evidence="7">The sequence shown here is derived from an EMBL/GenBank/DDBJ whole genome shotgun (WGS) entry which is preliminary data.</text>
</comment>
<dbReference type="Proteomes" id="UP000270342">
    <property type="component" value="Unassembled WGS sequence"/>
</dbReference>
<evidence type="ECO:0000256" key="3">
    <source>
        <dbReference type="ARBA" id="ARBA00022827"/>
    </source>
</evidence>
<proteinExistence type="predicted"/>
<evidence type="ECO:0000256" key="4">
    <source>
        <dbReference type="ARBA" id="ARBA00023002"/>
    </source>
</evidence>
<dbReference type="InterPro" id="IPR016156">
    <property type="entry name" value="FAD/NAD-linked_Rdtase_dimer_sf"/>
</dbReference>
<dbReference type="PRINTS" id="PR00411">
    <property type="entry name" value="PNDRDTASEI"/>
</dbReference>
<evidence type="ECO:0000313" key="8">
    <source>
        <dbReference type="Proteomes" id="UP000270342"/>
    </source>
</evidence>
<dbReference type="GO" id="GO:0016651">
    <property type="term" value="F:oxidoreductase activity, acting on NAD(P)H"/>
    <property type="evidence" value="ECO:0007669"/>
    <property type="project" value="TreeGrafter"/>
</dbReference>
<dbReference type="PANTHER" id="PTHR43557:SF2">
    <property type="entry name" value="RIESKE DOMAIN-CONTAINING PROTEIN-RELATED"/>
    <property type="match status" value="1"/>
</dbReference>
<protein>
    <submittedName>
        <fullName evidence="7">NAD(P)/FAD-dependent oxidoreductase</fullName>
    </submittedName>
</protein>
<dbReference type="GO" id="GO:0005737">
    <property type="term" value="C:cytoplasm"/>
    <property type="evidence" value="ECO:0007669"/>
    <property type="project" value="TreeGrafter"/>
</dbReference>
<dbReference type="RefSeq" id="WP_121087609.1">
    <property type="nucleotide sequence ID" value="NZ_RBZU01000006.1"/>
</dbReference>
<accession>A0A494XUK9</accession>
<feature type="domain" description="Reductase C-terminal" evidence="6">
    <location>
        <begin position="323"/>
        <end position="406"/>
    </location>
</feature>
<evidence type="ECO:0000259" key="5">
    <source>
        <dbReference type="Pfam" id="PF07992"/>
    </source>
</evidence>
<evidence type="ECO:0000256" key="2">
    <source>
        <dbReference type="ARBA" id="ARBA00022630"/>
    </source>
</evidence>
<gene>
    <name evidence="7" type="ORF">D7S86_14705</name>
</gene>
<dbReference type="Pfam" id="PF07992">
    <property type="entry name" value="Pyr_redox_2"/>
    <property type="match status" value="1"/>
</dbReference>